<sequence>MDNPDLDADNLVARAVDSAVSRQQRGKRCNWVLDRVVVSGHPDDDDDDKDLFRDPRTISLNQLLHDDLLPPQKSEFTPLLTTNMPDLDNDDEELTALQRLVDTQHTSHTSNCDTIKDSGRYHLSLPPRPGLNSSNISFRETASHNQEDIKMNDTNQLSRGPIRSIEMPCDVSNARGSVDWQEQQQQPIPNDIKASVFLLAQRIRKLEMRRFGHSATFTSKLLQQL</sequence>
<protein>
    <submittedName>
        <fullName evidence="1">Uncharacterized protein</fullName>
    </submittedName>
</protein>
<evidence type="ECO:0000313" key="1">
    <source>
        <dbReference type="EMBL" id="ORC86042.1"/>
    </source>
</evidence>
<name>A0A1X0NMS9_9TRYP</name>
<dbReference type="RefSeq" id="XP_028880108.1">
    <property type="nucleotide sequence ID" value="XM_029028709.1"/>
</dbReference>
<organism evidence="1 2">
    <name type="scientific">Trypanosoma theileri</name>
    <dbReference type="NCBI Taxonomy" id="67003"/>
    <lineage>
        <taxon>Eukaryota</taxon>
        <taxon>Discoba</taxon>
        <taxon>Euglenozoa</taxon>
        <taxon>Kinetoplastea</taxon>
        <taxon>Metakinetoplastina</taxon>
        <taxon>Trypanosomatida</taxon>
        <taxon>Trypanosomatidae</taxon>
        <taxon>Trypanosoma</taxon>
    </lineage>
</organism>
<keyword evidence="2" id="KW-1185">Reference proteome</keyword>
<proteinExistence type="predicted"/>
<dbReference type="OrthoDB" id="246602at2759"/>
<dbReference type="VEuPathDB" id="TriTrypDB:TM35_000312280"/>
<dbReference type="GeneID" id="39988489"/>
<dbReference type="AlphaFoldDB" id="A0A1X0NMS9"/>
<comment type="caution">
    <text evidence="1">The sequence shown here is derived from an EMBL/GenBank/DDBJ whole genome shotgun (WGS) entry which is preliminary data.</text>
</comment>
<evidence type="ECO:0000313" key="2">
    <source>
        <dbReference type="Proteomes" id="UP000192257"/>
    </source>
</evidence>
<dbReference type="EMBL" id="NBCO01000031">
    <property type="protein sequence ID" value="ORC86042.1"/>
    <property type="molecule type" value="Genomic_DNA"/>
</dbReference>
<reference evidence="1 2" key="1">
    <citation type="submission" date="2017-03" db="EMBL/GenBank/DDBJ databases">
        <title>An alternative strategy for trypanosome survival in the mammalian bloodstream revealed through genome and transcriptome analysis of the ubiquitous bovine parasite Trypanosoma (Megatrypanum) theileri.</title>
        <authorList>
            <person name="Kelly S."/>
            <person name="Ivens A."/>
            <person name="Mott A."/>
            <person name="O'Neill E."/>
            <person name="Emms D."/>
            <person name="Macleod O."/>
            <person name="Voorheis P."/>
            <person name="Matthews J."/>
            <person name="Matthews K."/>
            <person name="Carrington M."/>
        </authorList>
    </citation>
    <scope>NUCLEOTIDE SEQUENCE [LARGE SCALE GENOMIC DNA]</scope>
    <source>
        <strain evidence="1">Edinburgh</strain>
    </source>
</reference>
<accession>A0A1X0NMS9</accession>
<gene>
    <name evidence="1" type="ORF">TM35_000312280</name>
</gene>
<dbReference type="Proteomes" id="UP000192257">
    <property type="component" value="Unassembled WGS sequence"/>
</dbReference>